<dbReference type="Pfam" id="PF07707">
    <property type="entry name" value="BACK"/>
    <property type="match status" value="1"/>
</dbReference>
<evidence type="ECO:0000256" key="2">
    <source>
        <dbReference type="ARBA" id="ARBA00022737"/>
    </source>
</evidence>
<keyword evidence="1" id="KW-0880">Kelch repeat</keyword>
<dbReference type="InterPro" id="IPR000210">
    <property type="entry name" value="BTB/POZ_dom"/>
</dbReference>
<name>A0AAD9J3G4_9ANNE</name>
<dbReference type="SMART" id="SM00612">
    <property type="entry name" value="Kelch"/>
    <property type="match status" value="6"/>
</dbReference>
<protein>
    <recommendedName>
        <fullName evidence="3">BTB domain-containing protein</fullName>
    </recommendedName>
</protein>
<comment type="caution">
    <text evidence="4">The sequence shown here is derived from an EMBL/GenBank/DDBJ whole genome shotgun (WGS) entry which is preliminary data.</text>
</comment>
<dbReference type="Gene3D" id="2.120.10.80">
    <property type="entry name" value="Kelch-type beta propeller"/>
    <property type="match status" value="1"/>
</dbReference>
<dbReference type="Pfam" id="PF00651">
    <property type="entry name" value="BTB"/>
    <property type="match status" value="1"/>
</dbReference>
<evidence type="ECO:0000256" key="1">
    <source>
        <dbReference type="ARBA" id="ARBA00022441"/>
    </source>
</evidence>
<dbReference type="InterPro" id="IPR017096">
    <property type="entry name" value="BTB-kelch_protein"/>
</dbReference>
<dbReference type="SMART" id="SM00225">
    <property type="entry name" value="BTB"/>
    <property type="match status" value="1"/>
</dbReference>
<accession>A0AAD9J3G4</accession>
<dbReference type="SUPFAM" id="SSF117281">
    <property type="entry name" value="Kelch motif"/>
    <property type="match status" value="2"/>
</dbReference>
<dbReference type="SUPFAM" id="SSF54695">
    <property type="entry name" value="POZ domain"/>
    <property type="match status" value="1"/>
</dbReference>
<keyword evidence="2" id="KW-0677">Repeat</keyword>
<dbReference type="PANTHER" id="PTHR45632:SF3">
    <property type="entry name" value="KELCH-LIKE PROTEIN 32"/>
    <property type="match status" value="1"/>
</dbReference>
<dbReference type="Proteomes" id="UP001208570">
    <property type="component" value="Unassembled WGS sequence"/>
</dbReference>
<evidence type="ECO:0000313" key="4">
    <source>
        <dbReference type="EMBL" id="KAK2145290.1"/>
    </source>
</evidence>
<dbReference type="InterPro" id="IPR015915">
    <property type="entry name" value="Kelch-typ_b-propeller"/>
</dbReference>
<sequence>MSDPKTGRRKVKCSDVTWAGSTQSSYRYQMMRPQNCDQNHDSFRFQCSDHCWTVLKGLETLRHNELLFDVTLVVEGHEFPVHRVVMASCSDYFRAMFTDAMLEKHQDVICLNGVSAIGVGLLIEYAYTSRLDLDHGNVQDVLGAASHLQIQPLVEACSRYLEHHLDLENCVDILNIADTYSLAHLQQVVYCYMGQNLDKLACLLEFQNVSGTQLRYFLRGDFPINCPEIEVLQAIISWLQFDPARRVAEAAATLDCVHYHDIQCSELRKLLKMPVCKELARRYPHVVRTLRAKAYRCGKANARRCHRRRDEVSCLVNPRGFEKAIVNAGGFQAHKGLTNELTYLHLSTGRWRKLTSIPHVEQCDFGIAVLDNELYVVGGCFNQSLQEHIHPFGFKYDPRADKWTTIAPMCQERCRFYLGVAGGFLYALGGVGEQEGVMECSCEKYDPRTDFWLPAAALPSPRMQHAGADYLDVIYISGGLDMLDRTYDDLIVYDGGQNGWETRAGLLVPRADHCMTAHGDRLYVAGGWYEDLAGNRVIVDVIDCYCCLTDQWHHLTQLPTPRYHASTTVINDVLYVIGGFGAGQYNRASRKIETYDLETSQWVEHDEYPVEIWEHVSCKLYVPVCRSDKGNVMEFDQYGQGAALSP</sequence>
<dbReference type="SMART" id="SM00875">
    <property type="entry name" value="BACK"/>
    <property type="match status" value="1"/>
</dbReference>
<reference evidence="4" key="1">
    <citation type="journal article" date="2023" name="Mol. Biol. Evol.">
        <title>Third-Generation Sequencing Reveals the Adaptive Role of the Epigenome in Three Deep-Sea Polychaetes.</title>
        <authorList>
            <person name="Perez M."/>
            <person name="Aroh O."/>
            <person name="Sun Y."/>
            <person name="Lan Y."/>
            <person name="Juniper S.K."/>
            <person name="Young C.R."/>
            <person name="Angers B."/>
            <person name="Qian P.Y."/>
        </authorList>
    </citation>
    <scope>NUCLEOTIDE SEQUENCE</scope>
    <source>
        <strain evidence="4">P08H-3</strain>
    </source>
</reference>
<dbReference type="Gene3D" id="3.30.710.10">
    <property type="entry name" value="Potassium Channel Kv1.1, Chain A"/>
    <property type="match status" value="1"/>
</dbReference>
<keyword evidence="5" id="KW-1185">Reference proteome</keyword>
<dbReference type="Pfam" id="PF24681">
    <property type="entry name" value="Kelch_KLHDC2_KLHL20_DRC7"/>
    <property type="match status" value="1"/>
</dbReference>
<gene>
    <name evidence="4" type="ORF">LSH36_690g04040</name>
</gene>
<evidence type="ECO:0000313" key="5">
    <source>
        <dbReference type="Proteomes" id="UP001208570"/>
    </source>
</evidence>
<dbReference type="InterPro" id="IPR011333">
    <property type="entry name" value="SKP1/BTB/POZ_sf"/>
</dbReference>
<proteinExistence type="predicted"/>
<dbReference type="Pfam" id="PF01344">
    <property type="entry name" value="Kelch_1"/>
    <property type="match status" value="1"/>
</dbReference>
<dbReference type="InterPro" id="IPR011705">
    <property type="entry name" value="BACK"/>
</dbReference>
<dbReference type="EMBL" id="JAODUP010000690">
    <property type="protein sequence ID" value="KAK2145290.1"/>
    <property type="molecule type" value="Genomic_DNA"/>
</dbReference>
<feature type="domain" description="BTB" evidence="3">
    <location>
        <begin position="68"/>
        <end position="135"/>
    </location>
</feature>
<evidence type="ECO:0000259" key="3">
    <source>
        <dbReference type="PROSITE" id="PS50097"/>
    </source>
</evidence>
<dbReference type="PROSITE" id="PS50097">
    <property type="entry name" value="BTB"/>
    <property type="match status" value="1"/>
</dbReference>
<dbReference type="Gene3D" id="1.25.40.420">
    <property type="match status" value="1"/>
</dbReference>
<dbReference type="InterPro" id="IPR006652">
    <property type="entry name" value="Kelch_1"/>
</dbReference>
<dbReference type="AlphaFoldDB" id="A0AAD9J3G4"/>
<dbReference type="PANTHER" id="PTHR45632">
    <property type="entry name" value="LD33804P"/>
    <property type="match status" value="1"/>
</dbReference>
<organism evidence="4 5">
    <name type="scientific">Paralvinella palmiformis</name>
    <dbReference type="NCBI Taxonomy" id="53620"/>
    <lineage>
        <taxon>Eukaryota</taxon>
        <taxon>Metazoa</taxon>
        <taxon>Spiralia</taxon>
        <taxon>Lophotrochozoa</taxon>
        <taxon>Annelida</taxon>
        <taxon>Polychaeta</taxon>
        <taxon>Sedentaria</taxon>
        <taxon>Canalipalpata</taxon>
        <taxon>Terebellida</taxon>
        <taxon>Terebelliformia</taxon>
        <taxon>Alvinellidae</taxon>
        <taxon>Paralvinella</taxon>
    </lineage>
</organism>
<dbReference type="PIRSF" id="PIRSF037037">
    <property type="entry name" value="Kelch-like_protein_gigaxonin"/>
    <property type="match status" value="1"/>
</dbReference>